<dbReference type="Proteomes" id="UP001589654">
    <property type="component" value="Unassembled WGS sequence"/>
</dbReference>
<evidence type="ECO:0000313" key="2">
    <source>
        <dbReference type="EMBL" id="MFB9212262.1"/>
    </source>
</evidence>
<proteinExistence type="predicted"/>
<evidence type="ECO:0000256" key="1">
    <source>
        <dbReference type="SAM" id="SignalP"/>
    </source>
</evidence>
<feature type="chain" id="PRO_5047380368" evidence="1">
    <location>
        <begin position="26"/>
        <end position="365"/>
    </location>
</feature>
<sequence length="365" mass="42152">MSFQKTIAWVLCILSAGLLYSCDQAQRGSNSNKPPARGGRGEIVLVIDSLKFQGEVKEALLEVFQEDIPGLVREESLYDLRRVDPRAMTRILRMAYNIVYVTTFDDKNPGSQSINAQFSKKSKEQAAKNDSLFMIRNEDEFARGQEVIYLFGNNEKELIENLRKNKSKIQNLFEVRERNRLGEVLFNRTNGKLAAKGEELFNLELKIPPSYQFVKEGENFLWARQPTPTTQRADISLIFYETEYKSEEQLFPENIIKLRDEILKTRVFGDPNNPESFVKTEKQVPPAFRNLKIDGQYAVEMRGQWKTNNVSMGGSFISYVTVNPDNSKLYFMEGFVFYPNEKHKSALWEIETILMGTNFIENPEK</sequence>
<dbReference type="InterPro" id="IPR032286">
    <property type="entry name" value="DUF4837"/>
</dbReference>
<feature type="signal peptide" evidence="1">
    <location>
        <begin position="1"/>
        <end position="25"/>
    </location>
</feature>
<organism evidence="2 3">
    <name type="scientific">Echinicola jeungdonensis</name>
    <dbReference type="NCBI Taxonomy" id="709343"/>
    <lineage>
        <taxon>Bacteria</taxon>
        <taxon>Pseudomonadati</taxon>
        <taxon>Bacteroidota</taxon>
        <taxon>Cytophagia</taxon>
        <taxon>Cytophagales</taxon>
        <taxon>Cyclobacteriaceae</taxon>
        <taxon>Echinicola</taxon>
    </lineage>
</organism>
<keyword evidence="1" id="KW-0732">Signal</keyword>
<gene>
    <name evidence="2" type="ORF">ACFFUR_10640</name>
</gene>
<dbReference type="EMBL" id="JBHMEW010000059">
    <property type="protein sequence ID" value="MFB9212262.1"/>
    <property type="molecule type" value="Genomic_DNA"/>
</dbReference>
<dbReference type="RefSeq" id="WP_290246479.1">
    <property type="nucleotide sequence ID" value="NZ_JAUFQT010000001.1"/>
</dbReference>
<dbReference type="Pfam" id="PF16125">
    <property type="entry name" value="DUF4837"/>
    <property type="match status" value="1"/>
</dbReference>
<reference evidence="2 3" key="1">
    <citation type="submission" date="2024-09" db="EMBL/GenBank/DDBJ databases">
        <authorList>
            <person name="Sun Q."/>
            <person name="Mori K."/>
        </authorList>
    </citation>
    <scope>NUCLEOTIDE SEQUENCE [LARGE SCALE GENOMIC DNA]</scope>
    <source>
        <strain evidence="2 3">CECT 7682</strain>
    </source>
</reference>
<name>A0ABV5J631_9BACT</name>
<evidence type="ECO:0000313" key="3">
    <source>
        <dbReference type="Proteomes" id="UP001589654"/>
    </source>
</evidence>
<keyword evidence="3" id="KW-1185">Reference proteome</keyword>
<protein>
    <submittedName>
        <fullName evidence="2">DUF4837 family protein</fullName>
    </submittedName>
</protein>
<dbReference type="PROSITE" id="PS51257">
    <property type="entry name" value="PROKAR_LIPOPROTEIN"/>
    <property type="match status" value="1"/>
</dbReference>
<accession>A0ABV5J631</accession>
<comment type="caution">
    <text evidence="2">The sequence shown here is derived from an EMBL/GenBank/DDBJ whole genome shotgun (WGS) entry which is preliminary data.</text>
</comment>